<keyword evidence="3" id="KW-0547">Nucleotide-binding</keyword>
<gene>
    <name evidence="3" type="ORF">J4573_51610</name>
</gene>
<dbReference type="InterPro" id="IPR003594">
    <property type="entry name" value="HATPase_dom"/>
</dbReference>
<reference evidence="3" key="1">
    <citation type="submission" date="2021-03" db="EMBL/GenBank/DDBJ databases">
        <authorList>
            <person name="Kanchanasin P."/>
            <person name="Saeng-In P."/>
            <person name="Phongsopitanun W."/>
            <person name="Yuki M."/>
            <person name="Kudo T."/>
            <person name="Ohkuma M."/>
            <person name="Tanasupawat S."/>
        </authorList>
    </citation>
    <scope>NUCLEOTIDE SEQUENCE</scope>
    <source>
        <strain evidence="3">GKU 128</strain>
    </source>
</reference>
<dbReference type="SUPFAM" id="SSF55874">
    <property type="entry name" value="ATPase domain of HSP90 chaperone/DNA topoisomerase II/histidine kinase"/>
    <property type="match status" value="1"/>
</dbReference>
<dbReference type="CDD" id="cd16936">
    <property type="entry name" value="HATPase_RsbW-like"/>
    <property type="match status" value="1"/>
</dbReference>
<dbReference type="GO" id="GO:0005524">
    <property type="term" value="F:ATP binding"/>
    <property type="evidence" value="ECO:0007669"/>
    <property type="project" value="UniProtKB-KW"/>
</dbReference>
<dbReference type="RefSeq" id="WP_208263829.1">
    <property type="nucleotide sequence ID" value="NZ_JAGEOJ010000039.1"/>
</dbReference>
<dbReference type="EMBL" id="JAGEOJ010000039">
    <property type="protein sequence ID" value="MBO2455603.1"/>
    <property type="molecule type" value="Genomic_DNA"/>
</dbReference>
<evidence type="ECO:0000313" key="3">
    <source>
        <dbReference type="EMBL" id="MBO2455603.1"/>
    </source>
</evidence>
<evidence type="ECO:0000313" key="4">
    <source>
        <dbReference type="Proteomes" id="UP000669179"/>
    </source>
</evidence>
<dbReference type="AlphaFoldDB" id="A0A939T9Z1"/>
<dbReference type="GO" id="GO:0004674">
    <property type="term" value="F:protein serine/threonine kinase activity"/>
    <property type="evidence" value="ECO:0007669"/>
    <property type="project" value="UniProtKB-KW"/>
</dbReference>
<dbReference type="Proteomes" id="UP000669179">
    <property type="component" value="Unassembled WGS sequence"/>
</dbReference>
<keyword evidence="1" id="KW-0418">Kinase</keyword>
<accession>A0A939T9Z1</accession>
<dbReference type="PANTHER" id="PTHR35526:SF3">
    <property type="entry name" value="ANTI-SIGMA-F FACTOR RSBW"/>
    <property type="match status" value="1"/>
</dbReference>
<name>A0A939T9Z1_9ACTN</name>
<organism evidence="3 4">
    <name type="scientific">Actinomadura barringtoniae</name>
    <dbReference type="NCBI Taxonomy" id="1427535"/>
    <lineage>
        <taxon>Bacteria</taxon>
        <taxon>Bacillati</taxon>
        <taxon>Actinomycetota</taxon>
        <taxon>Actinomycetes</taxon>
        <taxon>Streptosporangiales</taxon>
        <taxon>Thermomonosporaceae</taxon>
        <taxon>Actinomadura</taxon>
    </lineage>
</organism>
<dbReference type="Gene3D" id="3.30.565.10">
    <property type="entry name" value="Histidine kinase-like ATPase, C-terminal domain"/>
    <property type="match status" value="1"/>
</dbReference>
<keyword evidence="1" id="KW-0723">Serine/threonine-protein kinase</keyword>
<dbReference type="InterPro" id="IPR036890">
    <property type="entry name" value="HATPase_C_sf"/>
</dbReference>
<evidence type="ECO:0000256" key="1">
    <source>
        <dbReference type="ARBA" id="ARBA00022527"/>
    </source>
</evidence>
<keyword evidence="4" id="KW-1185">Reference proteome</keyword>
<proteinExistence type="predicted"/>
<dbReference type="InterPro" id="IPR050267">
    <property type="entry name" value="Anti-sigma-factor_SerPK"/>
</dbReference>
<dbReference type="PANTHER" id="PTHR35526">
    <property type="entry name" value="ANTI-SIGMA-F FACTOR RSBW-RELATED"/>
    <property type="match status" value="1"/>
</dbReference>
<keyword evidence="3" id="KW-0067">ATP-binding</keyword>
<feature type="domain" description="Histidine kinase/HSP90-like ATPase" evidence="2">
    <location>
        <begin position="27"/>
        <end position="138"/>
    </location>
</feature>
<sequence>MRQKTWIPGAARSPVLAALTLPGVERSVGHARAFVTDTLVPDILAADGELIDDVVLVVDELVGNSIRHTRTGDGGKVTVVLVACDGVLRPEVTDDGADTRPHVLEEFGGESGRGLRIVEALSDKWGYRDSGRRRTVWAEFKVGGNCEGGTDTRRP</sequence>
<dbReference type="Pfam" id="PF13581">
    <property type="entry name" value="HATPase_c_2"/>
    <property type="match status" value="1"/>
</dbReference>
<keyword evidence="1" id="KW-0808">Transferase</keyword>
<comment type="caution">
    <text evidence="3">The sequence shown here is derived from an EMBL/GenBank/DDBJ whole genome shotgun (WGS) entry which is preliminary data.</text>
</comment>
<protein>
    <submittedName>
        <fullName evidence="3">ATP-binding protein</fullName>
    </submittedName>
</protein>
<evidence type="ECO:0000259" key="2">
    <source>
        <dbReference type="Pfam" id="PF13581"/>
    </source>
</evidence>